<evidence type="ECO:0000313" key="14">
    <source>
        <dbReference type="Proteomes" id="UP000463470"/>
    </source>
</evidence>
<evidence type="ECO:0000256" key="3">
    <source>
        <dbReference type="ARBA" id="ARBA00004947"/>
    </source>
</evidence>
<organism evidence="13 14">
    <name type="scientific">Heliomicrobium undosum</name>
    <dbReference type="NCBI Taxonomy" id="121734"/>
    <lineage>
        <taxon>Bacteria</taxon>
        <taxon>Bacillati</taxon>
        <taxon>Bacillota</taxon>
        <taxon>Clostridia</taxon>
        <taxon>Eubacteriales</taxon>
        <taxon>Heliobacteriaceae</taxon>
        <taxon>Heliomicrobium</taxon>
    </lineage>
</organism>
<comment type="caution">
    <text evidence="13">The sequence shown here is derived from an EMBL/GenBank/DDBJ whole genome shotgun (WGS) entry which is preliminary data.</text>
</comment>
<gene>
    <name evidence="13" type="primary">galE</name>
    <name evidence="13" type="ORF">GTO91_13505</name>
</gene>
<evidence type="ECO:0000256" key="8">
    <source>
        <dbReference type="ARBA" id="ARBA00023144"/>
    </source>
</evidence>
<dbReference type="PANTHER" id="PTHR43725">
    <property type="entry name" value="UDP-GLUCOSE 4-EPIMERASE"/>
    <property type="match status" value="1"/>
</dbReference>
<dbReference type="Gene3D" id="3.90.25.10">
    <property type="entry name" value="UDP-galactose 4-epimerase, domain 1"/>
    <property type="match status" value="1"/>
</dbReference>
<dbReference type="RefSeq" id="WP_161259256.1">
    <property type="nucleotide sequence ID" value="NZ_WXEY01000018.1"/>
</dbReference>
<dbReference type="NCBIfam" id="TIGR01179">
    <property type="entry name" value="galE"/>
    <property type="match status" value="1"/>
</dbReference>
<accession>A0A845L7X4</accession>
<dbReference type="Pfam" id="PF01370">
    <property type="entry name" value="Epimerase"/>
    <property type="match status" value="1"/>
</dbReference>
<dbReference type="PANTHER" id="PTHR43725:SF53">
    <property type="entry name" value="UDP-ARABINOSE 4-EPIMERASE 1"/>
    <property type="match status" value="1"/>
</dbReference>
<evidence type="ECO:0000256" key="10">
    <source>
        <dbReference type="ARBA" id="ARBA00023277"/>
    </source>
</evidence>
<protein>
    <recommendedName>
        <fullName evidence="6 11">UDP-glucose 4-epimerase</fullName>
        <ecNumber evidence="5 11">5.1.3.2</ecNumber>
    </recommendedName>
</protein>
<comment type="cofactor">
    <cofactor evidence="2 11">
        <name>NAD(+)</name>
        <dbReference type="ChEBI" id="CHEBI:57540"/>
    </cofactor>
</comment>
<comment type="subunit">
    <text evidence="11">Homodimer.</text>
</comment>
<dbReference type="EMBL" id="WXEY01000018">
    <property type="protein sequence ID" value="MZP30730.1"/>
    <property type="molecule type" value="Genomic_DNA"/>
</dbReference>
<name>A0A845L7X4_9FIRM</name>
<dbReference type="CDD" id="cd05247">
    <property type="entry name" value="UDP_G4E_1_SDR_e"/>
    <property type="match status" value="1"/>
</dbReference>
<evidence type="ECO:0000256" key="6">
    <source>
        <dbReference type="ARBA" id="ARBA00018569"/>
    </source>
</evidence>
<dbReference type="InterPro" id="IPR001509">
    <property type="entry name" value="Epimerase_deHydtase"/>
</dbReference>
<feature type="domain" description="NAD-dependent epimerase/dehydratase" evidence="12">
    <location>
        <begin position="4"/>
        <end position="252"/>
    </location>
</feature>
<evidence type="ECO:0000259" key="12">
    <source>
        <dbReference type="Pfam" id="PF01370"/>
    </source>
</evidence>
<evidence type="ECO:0000256" key="5">
    <source>
        <dbReference type="ARBA" id="ARBA00013189"/>
    </source>
</evidence>
<evidence type="ECO:0000256" key="1">
    <source>
        <dbReference type="ARBA" id="ARBA00000083"/>
    </source>
</evidence>
<comment type="catalytic activity">
    <reaction evidence="1 11">
        <text>UDP-alpha-D-glucose = UDP-alpha-D-galactose</text>
        <dbReference type="Rhea" id="RHEA:22168"/>
        <dbReference type="ChEBI" id="CHEBI:58885"/>
        <dbReference type="ChEBI" id="CHEBI:66914"/>
        <dbReference type="EC" id="5.1.3.2"/>
    </reaction>
</comment>
<keyword evidence="9 11" id="KW-0413">Isomerase</keyword>
<evidence type="ECO:0000256" key="11">
    <source>
        <dbReference type="RuleBase" id="RU366046"/>
    </source>
</evidence>
<keyword evidence="7 11" id="KW-0520">NAD</keyword>
<dbReference type="GO" id="GO:0033499">
    <property type="term" value="P:galactose catabolic process via UDP-galactose, Leloir pathway"/>
    <property type="evidence" value="ECO:0007669"/>
    <property type="project" value="TreeGrafter"/>
</dbReference>
<reference evidence="13 14" key="1">
    <citation type="submission" date="2020-01" db="EMBL/GenBank/DDBJ databases">
        <title>Whole-genome sequence of Heliobacterium undosum DSM 13378.</title>
        <authorList>
            <person name="Kyndt J.A."/>
            <person name="Meyer T.E."/>
        </authorList>
    </citation>
    <scope>NUCLEOTIDE SEQUENCE [LARGE SCALE GENOMIC DNA]</scope>
    <source>
        <strain evidence="13 14">DSM 13378</strain>
    </source>
</reference>
<evidence type="ECO:0000313" key="13">
    <source>
        <dbReference type="EMBL" id="MZP30730.1"/>
    </source>
</evidence>
<comment type="pathway">
    <text evidence="3 11">Carbohydrate metabolism; galactose metabolism.</text>
</comment>
<dbReference type="OrthoDB" id="9811743at2"/>
<keyword evidence="14" id="KW-1185">Reference proteome</keyword>
<evidence type="ECO:0000256" key="9">
    <source>
        <dbReference type="ARBA" id="ARBA00023235"/>
    </source>
</evidence>
<evidence type="ECO:0000256" key="7">
    <source>
        <dbReference type="ARBA" id="ARBA00023027"/>
    </source>
</evidence>
<keyword evidence="10 11" id="KW-0119">Carbohydrate metabolism</keyword>
<proteinExistence type="inferred from homology"/>
<sequence>MKYLVTGGAGYIGSHTALALLAAGAEVVILDNLTTGHRALAPKGVPFYQGDVGDAGLLQEIFHTHSIDGVLHFAAKSLVGESMQDPGRYFLANTGQTTALLQAMAEAGVKRFVLSSTAAVYGEPDQVPIPEDHPVRPTNPYGLSKQLIEAMLPWFARVHGLKWMALRYFNVAGADPEGRSGEQHDPETHLIPNVLKVAQGEREFLSLFGDDYATPDGTCIRDYIHVSDLADAHVLALQALAAGRPSGVCNLGNGQGFSVLQVVETARRVTSHPIPLRIEPRRPGDPAVLVASNARAMAELGWRPRYADLSVIIETAWRWQSRK</sequence>
<dbReference type="UniPathway" id="UPA00214"/>
<dbReference type="Gene3D" id="3.40.50.720">
    <property type="entry name" value="NAD(P)-binding Rossmann-like Domain"/>
    <property type="match status" value="1"/>
</dbReference>
<dbReference type="SUPFAM" id="SSF51735">
    <property type="entry name" value="NAD(P)-binding Rossmann-fold domains"/>
    <property type="match status" value="1"/>
</dbReference>
<dbReference type="Proteomes" id="UP000463470">
    <property type="component" value="Unassembled WGS sequence"/>
</dbReference>
<dbReference type="GO" id="GO:0003978">
    <property type="term" value="F:UDP-glucose 4-epimerase activity"/>
    <property type="evidence" value="ECO:0007669"/>
    <property type="project" value="UniProtKB-UniRule"/>
</dbReference>
<evidence type="ECO:0000256" key="2">
    <source>
        <dbReference type="ARBA" id="ARBA00001911"/>
    </source>
</evidence>
<dbReference type="InterPro" id="IPR005886">
    <property type="entry name" value="UDP_G4E"/>
</dbReference>
<keyword evidence="8" id="KW-0299">Galactose metabolism</keyword>
<evidence type="ECO:0000256" key="4">
    <source>
        <dbReference type="ARBA" id="ARBA00007637"/>
    </source>
</evidence>
<dbReference type="EC" id="5.1.3.2" evidence="5 11"/>
<dbReference type="InterPro" id="IPR036291">
    <property type="entry name" value="NAD(P)-bd_dom_sf"/>
</dbReference>
<dbReference type="AlphaFoldDB" id="A0A845L7X4"/>
<comment type="similarity">
    <text evidence="4 11">Belongs to the NAD(P)-dependent epimerase/dehydratase family.</text>
</comment>